<accession>A0AA39SGL2</accession>
<sequence>MIKLEEDSKPVDIEWVESLLALRKYKSLAGRSSVPKKGEFQISWPKEVGESSQKFTSQVGMVKGNRELICQTGKIVKTAKSGLIGHDRLEKRSRGLLVTIAVEKTGSSKVDSARGEIEDNVFLSSDNSEIMEELIQATVEVEKRRVLELWVADSDKDVVLTTLVTENKFAHSKVKVNGSNQGIRQSSRIKSKGSSSNSMRTRNAKLIGVESVSGNQVTESGSVEDEVANVIAIGSAVGFDFSEVEE</sequence>
<gene>
    <name evidence="2" type="ORF">LWI29_018819</name>
</gene>
<evidence type="ECO:0000313" key="3">
    <source>
        <dbReference type="Proteomes" id="UP001168877"/>
    </source>
</evidence>
<name>A0AA39SGL2_ACESA</name>
<dbReference type="EMBL" id="JAUESC010000380">
    <property type="protein sequence ID" value="KAK0592416.1"/>
    <property type="molecule type" value="Genomic_DNA"/>
</dbReference>
<comment type="caution">
    <text evidence="2">The sequence shown here is derived from an EMBL/GenBank/DDBJ whole genome shotgun (WGS) entry which is preliminary data.</text>
</comment>
<reference evidence="2" key="1">
    <citation type="journal article" date="2022" name="Plant J.">
        <title>Strategies of tolerance reflected in two North American maple genomes.</title>
        <authorList>
            <person name="McEvoy S.L."/>
            <person name="Sezen U.U."/>
            <person name="Trouern-Trend A."/>
            <person name="McMahon S.M."/>
            <person name="Schaberg P.G."/>
            <person name="Yang J."/>
            <person name="Wegrzyn J.L."/>
            <person name="Swenson N.G."/>
        </authorList>
    </citation>
    <scope>NUCLEOTIDE SEQUENCE</scope>
    <source>
        <strain evidence="2">NS2018</strain>
    </source>
</reference>
<feature type="region of interest" description="Disordered" evidence="1">
    <location>
        <begin position="179"/>
        <end position="200"/>
    </location>
</feature>
<dbReference type="AlphaFoldDB" id="A0AA39SGL2"/>
<feature type="compositionally biased region" description="Low complexity" evidence="1">
    <location>
        <begin position="184"/>
        <end position="200"/>
    </location>
</feature>
<evidence type="ECO:0000313" key="2">
    <source>
        <dbReference type="EMBL" id="KAK0592416.1"/>
    </source>
</evidence>
<keyword evidence="3" id="KW-1185">Reference proteome</keyword>
<organism evidence="2 3">
    <name type="scientific">Acer saccharum</name>
    <name type="common">Sugar maple</name>
    <dbReference type="NCBI Taxonomy" id="4024"/>
    <lineage>
        <taxon>Eukaryota</taxon>
        <taxon>Viridiplantae</taxon>
        <taxon>Streptophyta</taxon>
        <taxon>Embryophyta</taxon>
        <taxon>Tracheophyta</taxon>
        <taxon>Spermatophyta</taxon>
        <taxon>Magnoliopsida</taxon>
        <taxon>eudicotyledons</taxon>
        <taxon>Gunneridae</taxon>
        <taxon>Pentapetalae</taxon>
        <taxon>rosids</taxon>
        <taxon>malvids</taxon>
        <taxon>Sapindales</taxon>
        <taxon>Sapindaceae</taxon>
        <taxon>Hippocastanoideae</taxon>
        <taxon>Acereae</taxon>
        <taxon>Acer</taxon>
    </lineage>
</organism>
<dbReference type="Proteomes" id="UP001168877">
    <property type="component" value="Unassembled WGS sequence"/>
</dbReference>
<reference evidence="2" key="2">
    <citation type="submission" date="2023-06" db="EMBL/GenBank/DDBJ databases">
        <authorList>
            <person name="Swenson N.G."/>
            <person name="Wegrzyn J.L."/>
            <person name="Mcevoy S.L."/>
        </authorList>
    </citation>
    <scope>NUCLEOTIDE SEQUENCE</scope>
    <source>
        <strain evidence="2">NS2018</strain>
        <tissue evidence="2">Leaf</tissue>
    </source>
</reference>
<proteinExistence type="predicted"/>
<evidence type="ECO:0000256" key="1">
    <source>
        <dbReference type="SAM" id="MobiDB-lite"/>
    </source>
</evidence>
<protein>
    <submittedName>
        <fullName evidence="2">Uncharacterized protein</fullName>
    </submittedName>
</protein>